<protein>
    <submittedName>
        <fullName evidence="1">Sulfurtransferase complex subunit TusB</fullName>
    </submittedName>
</protein>
<dbReference type="PANTHER" id="PTHR37526:SF1">
    <property type="entry name" value="PROTEIN TUSB"/>
    <property type="match status" value="1"/>
</dbReference>
<evidence type="ECO:0000313" key="2">
    <source>
        <dbReference type="Proteomes" id="UP001461163"/>
    </source>
</evidence>
<keyword evidence="2" id="KW-1185">Reference proteome</keyword>
<dbReference type="InterPro" id="IPR007215">
    <property type="entry name" value="Sulphur_relay_TusB/DsrH"/>
</dbReference>
<dbReference type="EMBL" id="JBBMQS010000002">
    <property type="protein sequence ID" value="MEM5496768.1"/>
    <property type="molecule type" value="Genomic_DNA"/>
</dbReference>
<dbReference type="PANTHER" id="PTHR37526">
    <property type="entry name" value="PROTEIN TUSB"/>
    <property type="match status" value="1"/>
</dbReference>
<reference evidence="1 2" key="1">
    <citation type="submission" date="2024-03" db="EMBL/GenBank/DDBJ databases">
        <title>Community enrichment and isolation of bacterial strains for fucoidan degradation.</title>
        <authorList>
            <person name="Sichert A."/>
        </authorList>
    </citation>
    <scope>NUCLEOTIDE SEQUENCE [LARGE SCALE GENOMIC DNA]</scope>
    <source>
        <strain evidence="1 2">AS12</strain>
    </source>
</reference>
<dbReference type="Gene3D" id="3.40.1260.10">
    <property type="entry name" value="DsrEFH-like"/>
    <property type="match status" value="1"/>
</dbReference>
<dbReference type="RefSeq" id="WP_033187782.1">
    <property type="nucleotide sequence ID" value="NZ_JBBMQS010000002.1"/>
</dbReference>
<dbReference type="NCBIfam" id="TIGR03011">
    <property type="entry name" value="sulf_tusB_dsrH"/>
    <property type="match status" value="1"/>
</dbReference>
<evidence type="ECO:0000313" key="1">
    <source>
        <dbReference type="EMBL" id="MEM5496768.1"/>
    </source>
</evidence>
<organism evidence="1 2">
    <name type="scientific">Paraglaciecola mesophila</name>
    <dbReference type="NCBI Taxonomy" id="197222"/>
    <lineage>
        <taxon>Bacteria</taxon>
        <taxon>Pseudomonadati</taxon>
        <taxon>Pseudomonadota</taxon>
        <taxon>Gammaproteobacteria</taxon>
        <taxon>Alteromonadales</taxon>
        <taxon>Alteromonadaceae</taxon>
        <taxon>Paraglaciecola</taxon>
    </lineage>
</organism>
<dbReference type="InterPro" id="IPR027396">
    <property type="entry name" value="DsrEFH-like"/>
</dbReference>
<dbReference type="Pfam" id="PF04077">
    <property type="entry name" value="DsrH"/>
    <property type="match status" value="1"/>
</dbReference>
<name>A0ABU9SSB0_9ALTE</name>
<dbReference type="SUPFAM" id="SSF75169">
    <property type="entry name" value="DsrEFH-like"/>
    <property type="match status" value="1"/>
</dbReference>
<dbReference type="Proteomes" id="UP001461163">
    <property type="component" value="Unassembled WGS sequence"/>
</dbReference>
<sequence length="104" mass="11546">MTLHIVSTSPFGTTLFEGVFQRCSKNDGIMLIQDGVYALNHVEVYRQLKELNLSLGIACFALEDDVVARANQVKSAGADSELIRCISMEDFVVLTLDYKATISW</sequence>
<accession>A0ABU9SSB0</accession>
<gene>
    <name evidence="1" type="primary">tusB</name>
    <name evidence="1" type="ORF">WNY77_05100</name>
</gene>
<comment type="caution">
    <text evidence="1">The sequence shown here is derived from an EMBL/GenBank/DDBJ whole genome shotgun (WGS) entry which is preliminary data.</text>
</comment>
<proteinExistence type="predicted"/>